<keyword evidence="14" id="KW-1185">Reference proteome</keyword>
<dbReference type="PROSITE" id="PS50268">
    <property type="entry name" value="CADHERIN_2"/>
    <property type="match status" value="22"/>
</dbReference>
<comment type="caution">
    <text evidence="13">The sequence shown here is derived from an EMBL/GenBank/DDBJ whole genome shotgun (WGS) entry which is preliminary data.</text>
</comment>
<dbReference type="FunFam" id="2.60.40.60:FF:000116">
    <property type="entry name" value="Dachsous cadherin-related 2"/>
    <property type="match status" value="1"/>
</dbReference>
<feature type="domain" description="Cadherin" evidence="12">
    <location>
        <begin position="2412"/>
        <end position="2516"/>
    </location>
</feature>
<feature type="domain" description="Cadherin" evidence="12">
    <location>
        <begin position="1409"/>
        <end position="1504"/>
    </location>
</feature>
<dbReference type="FunFam" id="2.60.40.60:FF:000020">
    <property type="entry name" value="Dachsous cadherin-related 1b"/>
    <property type="match status" value="10"/>
</dbReference>
<evidence type="ECO:0000256" key="6">
    <source>
        <dbReference type="ARBA" id="ARBA00022889"/>
    </source>
</evidence>
<dbReference type="GO" id="GO:0048729">
    <property type="term" value="P:tissue morphogenesis"/>
    <property type="evidence" value="ECO:0007669"/>
    <property type="project" value="UniProtKB-ARBA"/>
</dbReference>
<reference evidence="13" key="1">
    <citation type="submission" date="2020-06" db="EMBL/GenBank/DDBJ databases">
        <title>Draft genome of Bugula neritina, a colonial animal packing powerful symbionts and potential medicines.</title>
        <authorList>
            <person name="Rayko M."/>
        </authorList>
    </citation>
    <scope>NUCLEOTIDE SEQUENCE [LARGE SCALE GENOMIC DNA]</scope>
    <source>
        <strain evidence="13">Kwan_BN1</strain>
    </source>
</reference>
<evidence type="ECO:0000256" key="7">
    <source>
        <dbReference type="ARBA" id="ARBA00022989"/>
    </source>
</evidence>
<feature type="domain" description="Cadherin" evidence="12">
    <location>
        <begin position="226"/>
        <end position="335"/>
    </location>
</feature>
<protein>
    <recommendedName>
        <fullName evidence="12">Cadherin domain-containing protein</fullName>
    </recommendedName>
</protein>
<dbReference type="GO" id="GO:0048731">
    <property type="term" value="P:system development"/>
    <property type="evidence" value="ECO:0007669"/>
    <property type="project" value="UniProtKB-ARBA"/>
</dbReference>
<evidence type="ECO:0000313" key="14">
    <source>
        <dbReference type="Proteomes" id="UP000593567"/>
    </source>
</evidence>
<evidence type="ECO:0000256" key="11">
    <source>
        <dbReference type="PROSITE-ProRule" id="PRU00043"/>
    </source>
</evidence>
<evidence type="ECO:0000256" key="2">
    <source>
        <dbReference type="ARBA" id="ARBA00022536"/>
    </source>
</evidence>
<evidence type="ECO:0000256" key="10">
    <source>
        <dbReference type="ARBA" id="ARBA00023180"/>
    </source>
</evidence>
<dbReference type="GO" id="GO:0005886">
    <property type="term" value="C:plasma membrane"/>
    <property type="evidence" value="ECO:0007669"/>
    <property type="project" value="InterPro"/>
</dbReference>
<evidence type="ECO:0000313" key="13">
    <source>
        <dbReference type="EMBL" id="KAF6025613.1"/>
    </source>
</evidence>
<dbReference type="SMART" id="SM00112">
    <property type="entry name" value="CA"/>
    <property type="match status" value="22"/>
</dbReference>
<dbReference type="PANTHER" id="PTHR24026:SF136">
    <property type="entry name" value="PROTOCADHERIN-23"/>
    <property type="match status" value="1"/>
</dbReference>
<feature type="domain" description="Cadherin" evidence="12">
    <location>
        <begin position="1081"/>
        <end position="1189"/>
    </location>
</feature>
<dbReference type="GO" id="GO:0009887">
    <property type="term" value="P:animal organ morphogenesis"/>
    <property type="evidence" value="ECO:0007669"/>
    <property type="project" value="UniProtKB-ARBA"/>
</dbReference>
<feature type="domain" description="Cadherin" evidence="12">
    <location>
        <begin position="1616"/>
        <end position="1718"/>
    </location>
</feature>
<feature type="domain" description="Cadherin" evidence="12">
    <location>
        <begin position="555"/>
        <end position="664"/>
    </location>
</feature>
<dbReference type="FunFam" id="2.60.40.60:FF:000081">
    <property type="entry name" value="protocadherin Fat 4"/>
    <property type="match status" value="2"/>
</dbReference>
<name>A0A7J7JIG0_BUGNE</name>
<evidence type="ECO:0000256" key="4">
    <source>
        <dbReference type="ARBA" id="ARBA00022737"/>
    </source>
</evidence>
<keyword evidence="5 11" id="KW-0106">Calcium</keyword>
<feature type="domain" description="Cadherin" evidence="12">
    <location>
        <begin position="453"/>
        <end position="554"/>
    </location>
</feature>
<gene>
    <name evidence="13" type="ORF">EB796_016091</name>
</gene>
<evidence type="ECO:0000256" key="5">
    <source>
        <dbReference type="ARBA" id="ARBA00022837"/>
    </source>
</evidence>
<evidence type="ECO:0000256" key="8">
    <source>
        <dbReference type="ARBA" id="ARBA00023136"/>
    </source>
</evidence>
<feature type="domain" description="Cadherin" evidence="12">
    <location>
        <begin position="2228"/>
        <end position="2332"/>
    </location>
</feature>
<dbReference type="FunFam" id="2.60.40.60:FF:000039">
    <property type="entry name" value="FAT atypical cadherin 3"/>
    <property type="match status" value="1"/>
</dbReference>
<feature type="domain" description="Cadherin" evidence="12">
    <location>
        <begin position="977"/>
        <end position="1080"/>
    </location>
</feature>
<feature type="domain" description="Cadherin" evidence="12">
    <location>
        <begin position="2042"/>
        <end position="2227"/>
    </location>
</feature>
<feature type="domain" description="Cadherin" evidence="12">
    <location>
        <begin position="1930"/>
        <end position="2041"/>
    </location>
</feature>
<comment type="subcellular location">
    <subcellularLocation>
        <location evidence="1">Membrane</location>
        <topology evidence="1">Single-pass membrane protein</topology>
    </subcellularLocation>
</comment>
<dbReference type="OrthoDB" id="6252479at2759"/>
<dbReference type="PROSITE" id="PS00232">
    <property type="entry name" value="CADHERIN_1"/>
    <property type="match status" value="11"/>
</dbReference>
<dbReference type="EMBL" id="VXIV02002440">
    <property type="protein sequence ID" value="KAF6025613.1"/>
    <property type="molecule type" value="Genomic_DNA"/>
</dbReference>
<keyword evidence="7" id="KW-1133">Transmembrane helix</keyword>
<dbReference type="GO" id="GO:0005509">
    <property type="term" value="F:calcium ion binding"/>
    <property type="evidence" value="ECO:0007669"/>
    <property type="project" value="UniProtKB-UniRule"/>
</dbReference>
<proteinExistence type="predicted"/>
<dbReference type="Pfam" id="PF00028">
    <property type="entry name" value="Cadherin"/>
    <property type="match status" value="17"/>
</dbReference>
<feature type="domain" description="Cadherin" evidence="12">
    <location>
        <begin position="1505"/>
        <end position="1616"/>
    </location>
</feature>
<dbReference type="InterPro" id="IPR002126">
    <property type="entry name" value="Cadherin-like_dom"/>
</dbReference>
<dbReference type="Gene3D" id="2.60.40.60">
    <property type="entry name" value="Cadherins"/>
    <property type="match status" value="23"/>
</dbReference>
<evidence type="ECO:0000256" key="3">
    <source>
        <dbReference type="ARBA" id="ARBA00022692"/>
    </source>
</evidence>
<feature type="domain" description="Cadherin" evidence="12">
    <location>
        <begin position="1830"/>
        <end position="1927"/>
    </location>
</feature>
<feature type="domain" description="Cadherin" evidence="12">
    <location>
        <begin position="1719"/>
        <end position="1822"/>
    </location>
</feature>
<organism evidence="13 14">
    <name type="scientific">Bugula neritina</name>
    <name type="common">Brown bryozoan</name>
    <name type="synonym">Sertularia neritina</name>
    <dbReference type="NCBI Taxonomy" id="10212"/>
    <lineage>
        <taxon>Eukaryota</taxon>
        <taxon>Metazoa</taxon>
        <taxon>Spiralia</taxon>
        <taxon>Lophotrochozoa</taxon>
        <taxon>Bryozoa</taxon>
        <taxon>Gymnolaemata</taxon>
        <taxon>Cheilostomatida</taxon>
        <taxon>Flustrina</taxon>
        <taxon>Buguloidea</taxon>
        <taxon>Bugulidae</taxon>
        <taxon>Bugula</taxon>
    </lineage>
</organism>
<dbReference type="InterPro" id="IPR020894">
    <property type="entry name" value="Cadherin_CS"/>
</dbReference>
<feature type="domain" description="Cadherin" evidence="12">
    <location>
        <begin position="1294"/>
        <end position="1398"/>
    </location>
</feature>
<evidence type="ECO:0000256" key="1">
    <source>
        <dbReference type="ARBA" id="ARBA00004167"/>
    </source>
</evidence>
<feature type="domain" description="Cadherin" evidence="12">
    <location>
        <begin position="665"/>
        <end position="769"/>
    </location>
</feature>
<feature type="domain" description="Cadherin" evidence="12">
    <location>
        <begin position="1190"/>
        <end position="1290"/>
    </location>
</feature>
<evidence type="ECO:0000256" key="9">
    <source>
        <dbReference type="ARBA" id="ARBA00023157"/>
    </source>
</evidence>
<keyword evidence="8" id="KW-0472">Membrane</keyword>
<dbReference type="InterPro" id="IPR015919">
    <property type="entry name" value="Cadherin-like_sf"/>
</dbReference>
<dbReference type="PANTHER" id="PTHR24026">
    <property type="entry name" value="FAT ATYPICAL CADHERIN-RELATED"/>
    <property type="match status" value="1"/>
</dbReference>
<dbReference type="Proteomes" id="UP000593567">
    <property type="component" value="Unassembled WGS sequence"/>
</dbReference>
<dbReference type="CDD" id="cd11304">
    <property type="entry name" value="Cadherin_repeat"/>
    <property type="match status" value="22"/>
</dbReference>
<evidence type="ECO:0000259" key="12">
    <source>
        <dbReference type="PROSITE" id="PS50268"/>
    </source>
</evidence>
<feature type="domain" description="Cadherin" evidence="12">
    <location>
        <begin position="336"/>
        <end position="443"/>
    </location>
</feature>
<keyword evidence="2" id="KW-0245">EGF-like domain</keyword>
<dbReference type="GO" id="GO:0007156">
    <property type="term" value="P:homophilic cell adhesion via plasma membrane adhesion molecules"/>
    <property type="evidence" value="ECO:0007669"/>
    <property type="project" value="InterPro"/>
</dbReference>
<dbReference type="PRINTS" id="PR00205">
    <property type="entry name" value="CADHERIN"/>
</dbReference>
<accession>A0A7J7JIG0</accession>
<keyword evidence="10" id="KW-0325">Glycoprotein</keyword>
<feature type="domain" description="Cadherin" evidence="12">
    <location>
        <begin position="2346"/>
        <end position="2411"/>
    </location>
</feature>
<keyword evidence="6" id="KW-0130">Cell adhesion</keyword>
<dbReference type="SUPFAM" id="SSF49313">
    <property type="entry name" value="Cadherin-like"/>
    <property type="match status" value="22"/>
</dbReference>
<dbReference type="GO" id="GO:0007163">
    <property type="term" value="P:establishment or maintenance of cell polarity"/>
    <property type="evidence" value="ECO:0007669"/>
    <property type="project" value="UniProtKB-ARBA"/>
</dbReference>
<feature type="domain" description="Cadherin" evidence="12">
    <location>
        <begin position="770"/>
        <end position="874"/>
    </location>
</feature>
<feature type="domain" description="Cadherin" evidence="12">
    <location>
        <begin position="875"/>
        <end position="975"/>
    </location>
</feature>
<keyword evidence="4" id="KW-0677">Repeat</keyword>
<sequence>MSLATNAMILTFHIMSICDVLISHLIGKKRLRWRINTAPSLPLPPSIQDTCFQKSCRNLSILYPILCKMAISSLGVSHLHHKPHGISGPISASGHWLSNQLLCTILLLIFSGGVSSQDPSTKVLYFQENIEPPQRIGNVALDGATGGQYIVLEIESEERISELPNNPRYSDVFDVSLSGEITALVKFDREQKASYSMLVSSFANPTEFHNVEIVITDVNDNAPKFPNPYKNISISENRKSGDQLVVLGSALDRDNGENSTQRYDIISGSNGLFTLDETRIGSNDVSVVLRLNGTLDYETEKRYRLVVRAYDGAGLHGDLIVNIAVTDVNDMVPVFDQSLYQPQVLENATIGQVVLTVRATDEEEGDYGVVIYELSAEDSTPNYNHFAVNRDTGEITVQHELDYIVQSLYRLRIVAKNPGTGSKSSSAVVKVHVVNINDQAPVITISYFNTQRLPEDFHVGTNILRLSINDPDLDQGDFTVELSDTEGTFTLDKRDRDTFFLVLSKELDRESVDTYNMSVTAWDSGSSPLSKRGPSKTAAVVLYIDDVNDNDPEFPQTSYTLETEELVKLGSPIGNITAIDRDIGENARLSYTLLEYPGANSDWFTIHNTSGMVLTAKEPILCDSTAPSPKFYVQATDHGDSPRTSQRVLVTVAIRDLSNNQPVFDRPFYSVSVSESEDIGKDILQVTATDSDCGSNSILTYTLEADGVAPPANFTINSETGVISLRSKLDYEAKQLHEFAVMAVDRGGEMASVNVKVIVVDYNDNHPKFYPEIYAGSVQANSRVGDTVVVVKATDADSGVMGNVSYFIAGGNGSAYFSIDQSTGNVQLKQGLPSPLPYGFQLTVTAKDGQNMAALVPATVTINVVGDSTVAPIFTNALYQFAVDENTAQNEEVDRIQATVQGSSAGVVYSIYSGDPLGYFRVIPSTGQIVTTSVMANRERFQFLLLNVQAEKNGVFGNAQANVTIVDVNDNRPIFSSMSGTTLPVAENTGLDAVLYTVRATDADSGLNGRVRYQLTGNTGSMFKINSVTGALQLQKQLDYEREKVHQLQVEAYDGGTPRLASTLDITVAVQDINDNPPVFNATHYDLHLSELSPLLTEIGYVYATDADSGQSGKIYYHIKDNQTLFGILPSTGQLYNEVSFSQMEVRVPYTLEVVATNGGVDAEATGSYSASCTVSITIVDENDNVPRFSKSVFEMSVQEDALSGQKIGQVFADDADANADLTFSLPDDVTHFRINEKNGKVYVKSALDRETTAVFEFTVSVSDASVQPNTADAVIRVKILDLNDNAPKFNKAQNGVIQAEISENKDNSTIVTQVTAMDADEGENQRVSYSIIGEQTANFAIDPVTGLIRARVTFDREVKSVYNVTVVAHDHGIHPRSLSTTVTVRVNVIDENEPPTFPVAYPVLTTEENIPLGTVIGHVLAYDGDQGENGQLQYTIKQNNRENVFDVNTTSGEIYSALPVDYEKHATHWLIVQAVDNSLQNPQAARINVTINVIDKNDNGPEFTLDPKWFNILENTDIGEPIGQVTAEDKDFGENGKVIYEIVSQFPATPDQEMFSINPKTGQLRTATSINYEVISGVLLVIKATDQAVNVTERRHSTCSVIINVKDVNDNTPKFVSRMQINLAEDEQVGYPVMLVAATDADKNDSIRYTITAGDPGRKFHLNRDTGELKLREMLDREEQATYNLSVKAIDTGTPPKHLTQTIYITVTDVNDNAPKFTNSTYMASVDEELTAHQPVVRILATDEDAGANAQLTYTIPPGLADDLFVVDANGQITTTAPLDRETKSSYTFSAYVHDNAYPKLYDWCTVTINVNDVNDHTPYFLHRQFFQTVPENLRDGNTSIFQVVAQDDDEGRNAMITYSITEGDADRKFSVDPKTGKIYAKSLDREDQERYTLTVEARDNGVPPRRNDTTVIITISDTNDNDPEFTNNGAIYKASINESVTPGSVVLAIAATDKDKGNNSKITYYISSNGTDGTEGKFHLDMETGVITTSLTAGYFDREKKPRYTFRVTAQDNAQYDPRTKQAWVEITILDINDNAPRFDEVPFKKNITSLVSIESLVLQLSATDSDEAGTPNSEIDFSLEQGGDYFKVLPTGEVKVKQSLVGVSDVQRLKVRATDRGTPKLYSEGYVEIRVGSASGQQTFKFLSSSYYKDVEEDARSNALVLTLRASHTDVSNTAEVFYSMSNDVSENSNPFSIGATSGEIRVDTDYCTVWINVLDKNDNAPTFPAERYQGVIDESADITTYIAQVQATDKDGTSPNKDIEYRLQGEKADYLHIGLKTGIVRLARKVDRETISQIRATVIAQDKGTPSLSGSTILRVTIRDANDNPPTFTNLRNHQANNPVMIKEGEVNPDSVFSIDHLTGRITLARELDHELVSSYTLRLIANDSVTVVPGTLFVGVTDENDNAPQFNESAYEVFIEELMPPNSPVVQVQATDKDSGLNGRIRYSLQGTGADDFYINMSSGWIFNRREIIYSTEKAVVNLAIKAADGGTPELNALVFVQIHIKDINNYAPVFSVSQSFSHSVPEDEENLMS</sequence>
<keyword evidence="9" id="KW-1015">Disulfide bond</keyword>
<keyword evidence="3" id="KW-0812">Transmembrane</keyword>
<feature type="domain" description="Cadherin" evidence="12">
    <location>
        <begin position="118"/>
        <end position="225"/>
    </location>
</feature>